<keyword evidence="5" id="KW-1185">Reference proteome</keyword>
<dbReference type="RefSeq" id="WP_069188942.1">
    <property type="nucleotide sequence ID" value="NZ_FLYE01000023.1"/>
</dbReference>
<accession>A0A1C3RHX8</accession>
<gene>
    <name evidence="4" type="ORF">MTBPR1_30253</name>
</gene>
<name>A0A1C3RHX8_9PROT</name>
<keyword evidence="3" id="KW-0812">Transmembrane</keyword>
<dbReference type="Gene3D" id="1.20.5.320">
    <property type="entry name" value="6-Phosphogluconate Dehydrogenase, domain 3"/>
    <property type="match status" value="1"/>
</dbReference>
<protein>
    <submittedName>
        <fullName evidence="4">Uncharacterized protein</fullName>
    </submittedName>
</protein>
<evidence type="ECO:0000256" key="1">
    <source>
        <dbReference type="SAM" id="Coils"/>
    </source>
</evidence>
<organism evidence="4 5">
    <name type="scientific">Candidatus Terasakiella magnetica</name>
    <dbReference type="NCBI Taxonomy" id="1867952"/>
    <lineage>
        <taxon>Bacteria</taxon>
        <taxon>Pseudomonadati</taxon>
        <taxon>Pseudomonadota</taxon>
        <taxon>Alphaproteobacteria</taxon>
        <taxon>Rhodospirillales</taxon>
        <taxon>Terasakiellaceae</taxon>
        <taxon>Terasakiella</taxon>
    </lineage>
</organism>
<dbReference type="AlphaFoldDB" id="A0A1C3RHX8"/>
<feature type="compositionally biased region" description="Basic and acidic residues" evidence="2">
    <location>
        <begin position="165"/>
        <end position="180"/>
    </location>
</feature>
<evidence type="ECO:0000256" key="3">
    <source>
        <dbReference type="SAM" id="Phobius"/>
    </source>
</evidence>
<evidence type="ECO:0000313" key="4">
    <source>
        <dbReference type="EMBL" id="SCA56883.1"/>
    </source>
</evidence>
<feature type="region of interest" description="Disordered" evidence="2">
    <location>
        <begin position="121"/>
        <end position="229"/>
    </location>
</feature>
<proteinExistence type="predicted"/>
<feature type="coiled-coil region" evidence="1">
    <location>
        <begin position="90"/>
        <end position="117"/>
    </location>
</feature>
<keyword evidence="3" id="KW-0472">Membrane</keyword>
<evidence type="ECO:0000256" key="2">
    <source>
        <dbReference type="SAM" id="MobiDB-lite"/>
    </source>
</evidence>
<sequence>MSGTATIAITVGVAVAVLVGFFIVYYLGNVANSIYDIKVGVRKDFESKVKELQEWIDNDTKQRINWMRDENKEEGKRFKESMEGHLEETFMEMEKTIERLRADVNSLQMQVNNLQDGKGVKVKVSDAPPMNRPKAEKEPMGIGDVELARTGMPEAEEAPDMAAPVKKEADEGKDAIKDKPTPPPPPKSSNQPAGRASVEEKAKKKKKKRRNPDAFESFDSFSEDFKSGR</sequence>
<dbReference type="EMBL" id="FLYE01000023">
    <property type="protein sequence ID" value="SCA56883.1"/>
    <property type="molecule type" value="Genomic_DNA"/>
</dbReference>
<evidence type="ECO:0000313" key="5">
    <source>
        <dbReference type="Proteomes" id="UP000231658"/>
    </source>
</evidence>
<dbReference type="STRING" id="1867952.MTBPR1_30253"/>
<keyword evidence="3" id="KW-1133">Transmembrane helix</keyword>
<dbReference type="OrthoDB" id="9847289at2"/>
<dbReference type="Proteomes" id="UP000231658">
    <property type="component" value="Unassembled WGS sequence"/>
</dbReference>
<feature type="transmembrane region" description="Helical" evidence="3">
    <location>
        <begin position="6"/>
        <end position="28"/>
    </location>
</feature>
<keyword evidence="1" id="KW-0175">Coiled coil</keyword>
<reference evidence="4 5" key="1">
    <citation type="submission" date="2016-07" db="EMBL/GenBank/DDBJ databases">
        <authorList>
            <person name="Lefevre C.T."/>
        </authorList>
    </citation>
    <scope>NUCLEOTIDE SEQUENCE [LARGE SCALE GENOMIC DNA]</scope>
    <source>
        <strain evidence="4">PR1</strain>
    </source>
</reference>